<dbReference type="EMBL" id="BAAAME010000004">
    <property type="protein sequence ID" value="GAA1743943.1"/>
    <property type="molecule type" value="Genomic_DNA"/>
</dbReference>
<feature type="compositionally biased region" description="Basic and acidic residues" evidence="1">
    <location>
        <begin position="38"/>
        <end position="51"/>
    </location>
</feature>
<dbReference type="Gene3D" id="3.40.1000.10">
    <property type="entry name" value="Mog1/PsbP, alpha/beta/alpha sandwich"/>
    <property type="match status" value="1"/>
</dbReference>
<evidence type="ECO:0000256" key="2">
    <source>
        <dbReference type="SAM" id="SignalP"/>
    </source>
</evidence>
<keyword evidence="2" id="KW-0732">Signal</keyword>
<evidence type="ECO:0000313" key="3">
    <source>
        <dbReference type="EMBL" id="GAA1743943.1"/>
    </source>
</evidence>
<feature type="signal peptide" evidence="2">
    <location>
        <begin position="1"/>
        <end position="21"/>
    </location>
</feature>
<keyword evidence="4" id="KW-1185">Reference proteome</keyword>
<evidence type="ECO:0000256" key="1">
    <source>
        <dbReference type="SAM" id="MobiDB-lite"/>
    </source>
</evidence>
<feature type="chain" id="PRO_5046650276" description="PsbP C-terminal domain-containing protein" evidence="2">
    <location>
        <begin position="22"/>
        <end position="192"/>
    </location>
</feature>
<organism evidence="3 4">
    <name type="scientific">Aeromicrobium alkaliterrae</name>
    <dbReference type="NCBI Taxonomy" id="302168"/>
    <lineage>
        <taxon>Bacteria</taxon>
        <taxon>Bacillati</taxon>
        <taxon>Actinomycetota</taxon>
        <taxon>Actinomycetes</taxon>
        <taxon>Propionibacteriales</taxon>
        <taxon>Nocardioidaceae</taxon>
        <taxon>Aeromicrobium</taxon>
    </lineage>
</organism>
<feature type="region of interest" description="Disordered" evidence="1">
    <location>
        <begin position="24"/>
        <end position="51"/>
    </location>
</feature>
<proteinExistence type="predicted"/>
<sequence>MTSRRLLPVLLALAAALLVGCGSDDGGEERPVPSQNRGSDERPVPEGDRVGTDDFTFALPAGWVETSSQVPEAELAFSATEPSGDIANNINVMKSRGSGLDAEEATEAAVAELEASSSFEDVEALDPYDVDGTEAGSITSIATVQGKTYAARQYFLERGGNRYGITFSFGLETSEADMAKVAEQVLDSWTWE</sequence>
<name>A0ABP4W2U3_9ACTN</name>
<accession>A0ABP4W2U3</accession>
<dbReference type="RefSeq" id="WP_344202085.1">
    <property type="nucleotide sequence ID" value="NZ_BAAAME010000004.1"/>
</dbReference>
<evidence type="ECO:0008006" key="5">
    <source>
        <dbReference type="Google" id="ProtNLM"/>
    </source>
</evidence>
<comment type="caution">
    <text evidence="3">The sequence shown here is derived from an EMBL/GenBank/DDBJ whole genome shotgun (WGS) entry which is preliminary data.</text>
</comment>
<dbReference type="Proteomes" id="UP001501057">
    <property type="component" value="Unassembled WGS sequence"/>
</dbReference>
<reference evidence="4" key="1">
    <citation type="journal article" date="2019" name="Int. J. Syst. Evol. Microbiol.">
        <title>The Global Catalogue of Microorganisms (GCM) 10K type strain sequencing project: providing services to taxonomists for standard genome sequencing and annotation.</title>
        <authorList>
            <consortium name="The Broad Institute Genomics Platform"/>
            <consortium name="The Broad Institute Genome Sequencing Center for Infectious Disease"/>
            <person name="Wu L."/>
            <person name="Ma J."/>
        </authorList>
    </citation>
    <scope>NUCLEOTIDE SEQUENCE [LARGE SCALE GENOMIC DNA]</scope>
    <source>
        <strain evidence="4">JCM 13518</strain>
    </source>
</reference>
<protein>
    <recommendedName>
        <fullName evidence="5">PsbP C-terminal domain-containing protein</fullName>
    </recommendedName>
</protein>
<gene>
    <name evidence="3" type="ORF">GCM10009710_24920</name>
</gene>
<evidence type="ECO:0000313" key="4">
    <source>
        <dbReference type="Proteomes" id="UP001501057"/>
    </source>
</evidence>
<dbReference type="PROSITE" id="PS51257">
    <property type="entry name" value="PROKAR_LIPOPROTEIN"/>
    <property type="match status" value="1"/>
</dbReference>